<dbReference type="AlphaFoldDB" id="A0A6M5YWR2"/>
<name>A0A6M5YWR2_9BACT</name>
<proteinExistence type="predicted"/>
<evidence type="ECO:0000313" key="1">
    <source>
        <dbReference type="EMBL" id="QJW97836.1"/>
    </source>
</evidence>
<evidence type="ECO:0000313" key="2">
    <source>
        <dbReference type="Proteomes" id="UP000503447"/>
    </source>
</evidence>
<dbReference type="KEGG" id="ftj:FTUN_5416"/>
<dbReference type="Proteomes" id="UP000503447">
    <property type="component" value="Chromosome"/>
</dbReference>
<protein>
    <submittedName>
        <fullName evidence="1">Uncharacterized protein</fullName>
    </submittedName>
</protein>
<sequence length="40" mass="4248">MRVGRVLSRPLRYPPLAHKQVPLVVAGSQVGTVAAVDVLP</sequence>
<reference evidence="2" key="1">
    <citation type="submission" date="2020-05" db="EMBL/GenBank/DDBJ databases">
        <title>Frigoriglobus tundricola gen. nov., sp. nov., a psychrotolerant cellulolytic planctomycete of the family Gemmataceae with two divergent copies of 16S rRNA gene.</title>
        <authorList>
            <person name="Kulichevskaya I.S."/>
            <person name="Ivanova A.A."/>
            <person name="Naumoff D.G."/>
            <person name="Beletsky A.V."/>
            <person name="Rijpstra W.I.C."/>
            <person name="Sinninghe Damste J.S."/>
            <person name="Mardanov A.V."/>
            <person name="Ravin N.V."/>
            <person name="Dedysh S.N."/>
        </authorList>
    </citation>
    <scope>NUCLEOTIDE SEQUENCE [LARGE SCALE GENOMIC DNA]</scope>
    <source>
        <strain evidence="2">PL17</strain>
    </source>
</reference>
<dbReference type="EMBL" id="CP053452">
    <property type="protein sequence ID" value="QJW97836.1"/>
    <property type="molecule type" value="Genomic_DNA"/>
</dbReference>
<organism evidence="1 2">
    <name type="scientific">Frigoriglobus tundricola</name>
    <dbReference type="NCBI Taxonomy" id="2774151"/>
    <lineage>
        <taxon>Bacteria</taxon>
        <taxon>Pseudomonadati</taxon>
        <taxon>Planctomycetota</taxon>
        <taxon>Planctomycetia</taxon>
        <taxon>Gemmatales</taxon>
        <taxon>Gemmataceae</taxon>
        <taxon>Frigoriglobus</taxon>
    </lineage>
</organism>
<gene>
    <name evidence="1" type="ORF">FTUN_5416</name>
</gene>
<accession>A0A6M5YWR2</accession>
<keyword evidence="2" id="KW-1185">Reference proteome</keyword>